<dbReference type="Pfam" id="PF05729">
    <property type="entry name" value="NACHT"/>
    <property type="match status" value="1"/>
</dbReference>
<sequence length="832" mass="93744">MRGDIPCPEDQSDARNQFTFLLLRIRVVLTNGVAGVGKTFSVQKFTLDWAEGSENQDVSLLVLLSFRELNLIRDEQYSLLRLLHVFHPTLQKVTAEKLAVCKLLFIFDGLDESRLSLDFNNHEVVSDVTQKSSVSVLLTNLIKGKLLPSALVWITSRPAAANQIPPSCVDRVTEVRGFTDVQKEEYFRRRFSDEDLSGRIISHIKTSGSLHIMCLIPVFCWITATVLDHMLTTDQRGELPKTLTDMYSHFLLTSPQELTEADREVLLKLGRLAFEHLETGNIMFYQEDLERCGLNVTEASVFSGVCTEIFRRESVIFQKTVYCFVHLSVQEFLAAVYMFHCYTNRNTKVLEDFFGDEYIHSTLDEFLRSTMEKSLESKNGHLDLFVRFLHGLSLQSNQRLLTGLLGQTDNSPEVIQRAINSLKEMNSDYISPDRSINIFHCLIEMNDHSVHQEIQEFLKSENRSEQELSEIHCSALAYMLQMSEEVLDELDTDNYDTSDQGKQRLIPCHILLFINCGLLEIHCEVVASALKSNPSHLTELDLTHNNYLKDSGVKLLCSGLESPNCRLETLGSVHVFLCRSIKFKSITEVLSFLQFTCFLGLSELKSQQLSLKFDSLNSLTPNYILYHILEKCWLSEISCASLASALKSNPSHLRELELGGNKLQDSGVKLLCAELESPTCLLETLRLEECSLSEISCASLASALKSNPSHLRELDLSYNELQDSGVKLLCAGLESPNCRLETLRSVHVFLCIYKMLQAARQKTAEKVESEMLLQSVEDETTLAVPSHQSVVCSMLTPPFSMGSVSISEAKSVHSCFRQPKVEPRAAGGLTVV</sequence>
<keyword evidence="5" id="KW-0547">Nucleotide-binding</keyword>
<dbReference type="Pfam" id="PF17779">
    <property type="entry name" value="WHD_NOD2"/>
    <property type="match status" value="1"/>
</dbReference>
<evidence type="ECO:0000256" key="4">
    <source>
        <dbReference type="ARBA" id="ARBA00022737"/>
    </source>
</evidence>
<dbReference type="Proteomes" id="UP000472265">
    <property type="component" value="Chromosome 22"/>
</dbReference>
<dbReference type="Gene3D" id="3.80.10.10">
    <property type="entry name" value="Ribonuclease Inhibitor"/>
    <property type="match status" value="2"/>
</dbReference>
<dbReference type="InterPro" id="IPR027417">
    <property type="entry name" value="P-loop_NTPase"/>
</dbReference>
<dbReference type="InterPro" id="IPR032675">
    <property type="entry name" value="LRR_dom_sf"/>
</dbReference>
<comment type="subcellular location">
    <subcellularLocation>
        <location evidence="1">Cytoplasm</location>
    </subcellularLocation>
</comment>
<reference evidence="8" key="2">
    <citation type="submission" date="2025-08" db="UniProtKB">
        <authorList>
            <consortium name="Ensembl"/>
        </authorList>
    </citation>
    <scope>IDENTIFICATION</scope>
</reference>
<dbReference type="PROSITE" id="PS50837">
    <property type="entry name" value="NACHT"/>
    <property type="match status" value="1"/>
</dbReference>
<gene>
    <name evidence="8" type="primary">LOC115574095</name>
</gene>
<dbReference type="GeneTree" id="ENSGT01070000253760"/>
<organism evidence="8 9">
    <name type="scientific">Sparus aurata</name>
    <name type="common">Gilthead sea bream</name>
    <dbReference type="NCBI Taxonomy" id="8175"/>
    <lineage>
        <taxon>Eukaryota</taxon>
        <taxon>Metazoa</taxon>
        <taxon>Chordata</taxon>
        <taxon>Craniata</taxon>
        <taxon>Vertebrata</taxon>
        <taxon>Euteleostomi</taxon>
        <taxon>Actinopterygii</taxon>
        <taxon>Neopterygii</taxon>
        <taxon>Teleostei</taxon>
        <taxon>Neoteleostei</taxon>
        <taxon>Acanthomorphata</taxon>
        <taxon>Eupercaria</taxon>
        <taxon>Spariformes</taxon>
        <taxon>Sparidae</taxon>
        <taxon>Sparus</taxon>
    </lineage>
</organism>
<name>A0A671TYX4_SPAAU</name>
<evidence type="ECO:0000256" key="3">
    <source>
        <dbReference type="ARBA" id="ARBA00022614"/>
    </source>
</evidence>
<dbReference type="InterPro" id="IPR041267">
    <property type="entry name" value="NLRP_HD2"/>
</dbReference>
<evidence type="ECO:0000256" key="5">
    <source>
        <dbReference type="ARBA" id="ARBA00022741"/>
    </source>
</evidence>
<evidence type="ECO:0000259" key="7">
    <source>
        <dbReference type="PROSITE" id="PS50837"/>
    </source>
</evidence>
<dbReference type="InterPro" id="IPR041075">
    <property type="entry name" value="NOD1/2_WH"/>
</dbReference>
<keyword evidence="9" id="KW-1185">Reference proteome</keyword>
<feature type="domain" description="NACHT" evidence="7">
    <location>
        <begin position="26"/>
        <end position="160"/>
    </location>
</feature>
<dbReference type="Pfam" id="PF13516">
    <property type="entry name" value="LRR_6"/>
    <property type="match status" value="3"/>
</dbReference>
<keyword evidence="2" id="KW-0963">Cytoplasm</keyword>
<proteinExistence type="predicted"/>
<dbReference type="SUPFAM" id="SSF52047">
    <property type="entry name" value="RNI-like"/>
    <property type="match status" value="1"/>
</dbReference>
<dbReference type="PANTHER" id="PTHR24106">
    <property type="entry name" value="NACHT, LRR AND CARD DOMAINS-CONTAINING"/>
    <property type="match status" value="1"/>
</dbReference>
<evidence type="ECO:0000256" key="1">
    <source>
        <dbReference type="ARBA" id="ARBA00004496"/>
    </source>
</evidence>
<keyword evidence="4" id="KW-0677">Repeat</keyword>
<keyword evidence="3" id="KW-0433">Leucine-rich repeat</keyword>
<evidence type="ECO:0000256" key="2">
    <source>
        <dbReference type="ARBA" id="ARBA00022490"/>
    </source>
</evidence>
<protein>
    <recommendedName>
        <fullName evidence="7">NACHT domain-containing protein</fullName>
    </recommendedName>
</protein>
<dbReference type="SMART" id="SM00368">
    <property type="entry name" value="LRR_RI"/>
    <property type="match status" value="4"/>
</dbReference>
<evidence type="ECO:0000256" key="6">
    <source>
        <dbReference type="ARBA" id="ARBA00022840"/>
    </source>
</evidence>
<dbReference type="Ensembl" id="ENSSAUT00010006269.1">
    <property type="protein sequence ID" value="ENSSAUP00010005837.1"/>
    <property type="gene ID" value="ENSSAUG00010002942.1"/>
</dbReference>
<dbReference type="InterPro" id="IPR001611">
    <property type="entry name" value="Leu-rich_rpt"/>
</dbReference>
<reference evidence="8" key="3">
    <citation type="submission" date="2025-09" db="UniProtKB">
        <authorList>
            <consortium name="Ensembl"/>
        </authorList>
    </citation>
    <scope>IDENTIFICATION</scope>
</reference>
<dbReference type="Pfam" id="PF17776">
    <property type="entry name" value="NLRC4_HD2"/>
    <property type="match status" value="1"/>
</dbReference>
<dbReference type="InterPro" id="IPR007111">
    <property type="entry name" value="NACHT_NTPase"/>
</dbReference>
<dbReference type="GO" id="GO:0005524">
    <property type="term" value="F:ATP binding"/>
    <property type="evidence" value="ECO:0007669"/>
    <property type="project" value="UniProtKB-KW"/>
</dbReference>
<dbReference type="AlphaFoldDB" id="A0A671TYX4"/>
<dbReference type="InterPro" id="IPR051261">
    <property type="entry name" value="NLR"/>
</dbReference>
<reference evidence="8" key="1">
    <citation type="submission" date="2021-04" db="EMBL/GenBank/DDBJ databases">
        <authorList>
            <consortium name="Wellcome Sanger Institute Data Sharing"/>
        </authorList>
    </citation>
    <scope>NUCLEOTIDE SEQUENCE [LARGE SCALE GENOMIC DNA]</scope>
</reference>
<keyword evidence="6" id="KW-0067">ATP-binding</keyword>
<evidence type="ECO:0000313" key="8">
    <source>
        <dbReference type="Ensembl" id="ENSSAUP00010005837.1"/>
    </source>
</evidence>
<dbReference type="Gene3D" id="3.40.50.300">
    <property type="entry name" value="P-loop containing nucleotide triphosphate hydrolases"/>
    <property type="match status" value="1"/>
</dbReference>
<evidence type="ECO:0000313" key="9">
    <source>
        <dbReference type="Proteomes" id="UP000472265"/>
    </source>
</evidence>
<accession>A0A671TYX4</accession>
<dbReference type="GO" id="GO:0005737">
    <property type="term" value="C:cytoplasm"/>
    <property type="evidence" value="ECO:0007669"/>
    <property type="project" value="UniProtKB-SubCell"/>
</dbReference>